<gene>
    <name evidence="2" type="ORF">EUGRSUZ_A01675</name>
</gene>
<evidence type="ECO:0000256" key="1">
    <source>
        <dbReference type="SAM" id="MobiDB-lite"/>
    </source>
</evidence>
<reference evidence="2" key="1">
    <citation type="submission" date="2013-07" db="EMBL/GenBank/DDBJ databases">
        <title>The genome of Eucalyptus grandis.</title>
        <authorList>
            <person name="Schmutz J."/>
            <person name="Hayes R."/>
            <person name="Myburg A."/>
            <person name="Tuskan G."/>
            <person name="Grattapaglia D."/>
            <person name="Rokhsar D.S."/>
        </authorList>
    </citation>
    <scope>NUCLEOTIDE SEQUENCE</scope>
    <source>
        <tissue evidence="2">Leaf extractions</tissue>
    </source>
</reference>
<dbReference type="Gramene" id="KCW89379">
    <property type="protein sequence ID" value="KCW89379"/>
    <property type="gene ID" value="EUGRSUZ_A01675"/>
</dbReference>
<accession>A0A059DFZ8</accession>
<protein>
    <submittedName>
        <fullName evidence="2">Uncharacterized protein</fullName>
    </submittedName>
</protein>
<dbReference type="InParanoid" id="A0A059DFZ8"/>
<proteinExistence type="predicted"/>
<evidence type="ECO:0000313" key="2">
    <source>
        <dbReference type="EMBL" id="KCW89379.1"/>
    </source>
</evidence>
<name>A0A059DFZ8_EUCGR</name>
<dbReference type="AlphaFoldDB" id="A0A059DFZ8"/>
<sequence length="81" mass="9567">MKKSMLLDHQKRIPCTKRIKNSNKLLLISILKETIKHLDHYCEKLTKNWKMTSEEMENDNSGLPLEDENQGKTKGKKRFIP</sequence>
<feature type="region of interest" description="Disordered" evidence="1">
    <location>
        <begin position="53"/>
        <end position="81"/>
    </location>
</feature>
<organism evidence="2">
    <name type="scientific">Eucalyptus grandis</name>
    <name type="common">Flooded gum</name>
    <dbReference type="NCBI Taxonomy" id="71139"/>
    <lineage>
        <taxon>Eukaryota</taxon>
        <taxon>Viridiplantae</taxon>
        <taxon>Streptophyta</taxon>
        <taxon>Embryophyta</taxon>
        <taxon>Tracheophyta</taxon>
        <taxon>Spermatophyta</taxon>
        <taxon>Magnoliopsida</taxon>
        <taxon>eudicotyledons</taxon>
        <taxon>Gunneridae</taxon>
        <taxon>Pentapetalae</taxon>
        <taxon>rosids</taxon>
        <taxon>malvids</taxon>
        <taxon>Myrtales</taxon>
        <taxon>Myrtaceae</taxon>
        <taxon>Myrtoideae</taxon>
        <taxon>Eucalypteae</taxon>
        <taxon>Eucalyptus</taxon>
    </lineage>
</organism>
<dbReference type="EMBL" id="KK198753">
    <property type="protein sequence ID" value="KCW89379.1"/>
    <property type="molecule type" value="Genomic_DNA"/>
</dbReference>